<keyword evidence="2" id="KW-0238">DNA-binding</keyword>
<dbReference type="InterPro" id="IPR050090">
    <property type="entry name" value="Tyrosine_recombinase_XerCD"/>
</dbReference>
<evidence type="ECO:0000259" key="4">
    <source>
        <dbReference type="PROSITE" id="PS51898"/>
    </source>
</evidence>
<keyword evidence="3" id="KW-0233">DNA recombination</keyword>
<comment type="similarity">
    <text evidence="1">Belongs to the 'phage' integrase family.</text>
</comment>
<dbReference type="RefSeq" id="WP_254568989.1">
    <property type="nucleotide sequence ID" value="NZ_CP098502.1"/>
</dbReference>
<dbReference type="Gene3D" id="1.10.150.130">
    <property type="match status" value="1"/>
</dbReference>
<dbReference type="CDD" id="cd00397">
    <property type="entry name" value="DNA_BRE_C"/>
    <property type="match status" value="1"/>
</dbReference>
<protein>
    <submittedName>
        <fullName evidence="5">Site-specific integrase</fullName>
    </submittedName>
</protein>
<dbReference type="Proteomes" id="UP001056035">
    <property type="component" value="Chromosome"/>
</dbReference>
<keyword evidence="6" id="KW-1185">Reference proteome</keyword>
<dbReference type="PANTHER" id="PTHR30349">
    <property type="entry name" value="PHAGE INTEGRASE-RELATED"/>
    <property type="match status" value="1"/>
</dbReference>
<evidence type="ECO:0000256" key="2">
    <source>
        <dbReference type="ARBA" id="ARBA00023125"/>
    </source>
</evidence>
<dbReference type="EMBL" id="CP098502">
    <property type="protein sequence ID" value="UTI62251.1"/>
    <property type="molecule type" value="Genomic_DNA"/>
</dbReference>
<dbReference type="InterPro" id="IPR010998">
    <property type="entry name" value="Integrase_recombinase_N"/>
</dbReference>
<evidence type="ECO:0000256" key="1">
    <source>
        <dbReference type="ARBA" id="ARBA00008857"/>
    </source>
</evidence>
<reference evidence="5 6" key="1">
    <citation type="submission" date="2022-06" db="EMBL/GenBank/DDBJ databases">
        <title>Paraconexibacter antarcticus.</title>
        <authorList>
            <person name="Kim C.S."/>
        </authorList>
    </citation>
    <scope>NUCLEOTIDE SEQUENCE [LARGE SCALE GENOMIC DNA]</scope>
    <source>
        <strain evidence="5 6">02-257</strain>
    </source>
</reference>
<name>A0ABY5DN52_9ACTN</name>
<evidence type="ECO:0000313" key="6">
    <source>
        <dbReference type="Proteomes" id="UP001056035"/>
    </source>
</evidence>
<dbReference type="SUPFAM" id="SSF56349">
    <property type="entry name" value="DNA breaking-rejoining enzymes"/>
    <property type="match status" value="1"/>
</dbReference>
<organism evidence="5 6">
    <name type="scientific">Paraconexibacter antarcticus</name>
    <dbReference type="NCBI Taxonomy" id="2949664"/>
    <lineage>
        <taxon>Bacteria</taxon>
        <taxon>Bacillati</taxon>
        <taxon>Actinomycetota</taxon>
        <taxon>Thermoleophilia</taxon>
        <taxon>Solirubrobacterales</taxon>
        <taxon>Paraconexibacteraceae</taxon>
        <taxon>Paraconexibacter</taxon>
    </lineage>
</organism>
<feature type="domain" description="Tyr recombinase" evidence="4">
    <location>
        <begin position="251"/>
        <end position="449"/>
    </location>
</feature>
<accession>A0ABY5DN52</accession>
<dbReference type="PANTHER" id="PTHR30349:SF41">
    <property type="entry name" value="INTEGRASE_RECOMBINASE PROTEIN MJ0367-RELATED"/>
    <property type="match status" value="1"/>
</dbReference>
<evidence type="ECO:0000256" key="3">
    <source>
        <dbReference type="ARBA" id="ARBA00023172"/>
    </source>
</evidence>
<dbReference type="PROSITE" id="PS51898">
    <property type="entry name" value="TYR_RECOMBINASE"/>
    <property type="match status" value="1"/>
</dbReference>
<dbReference type="InterPro" id="IPR013762">
    <property type="entry name" value="Integrase-like_cat_sf"/>
</dbReference>
<dbReference type="InterPro" id="IPR002104">
    <property type="entry name" value="Integrase_catalytic"/>
</dbReference>
<dbReference type="InterPro" id="IPR011010">
    <property type="entry name" value="DNA_brk_join_enz"/>
</dbReference>
<gene>
    <name evidence="5" type="ORF">NBH00_12820</name>
</gene>
<dbReference type="Pfam" id="PF00589">
    <property type="entry name" value="Phage_integrase"/>
    <property type="match status" value="1"/>
</dbReference>
<evidence type="ECO:0000313" key="5">
    <source>
        <dbReference type="EMBL" id="UTI62251.1"/>
    </source>
</evidence>
<dbReference type="Gene3D" id="1.10.443.10">
    <property type="entry name" value="Intergrase catalytic core"/>
    <property type="match status" value="1"/>
</dbReference>
<sequence>MGVLVLSLQNDLFGETFETERLIMFPIMFSRCRPVDSGKVKRRRVLGPAWVKPSARRSSRGATVWRAAVGSCPVGHLTPKAAAAVLEEILDGERAKAATPSWARNKTMGEATAAFLGHAATVGGRRGAIAPSTLRGYESVVNVLAQAFPPELLLREITPRQLEEYQERCLTVPPPGGQIPGRATVCHRMIMLRMILARAVALGWLGENPAIIPQPEAGSDFNDLEPGQVEAVARAIAAVRDHQVPHYRAASGAETLDIDARGLEVMTERRAVMADLLRIAAYTGLRFGELRALRWRDVDSAGATLHVRRNAPVSAPAGSKLNAPKSRHARSVPVIDVAAVALDRVSRHLVRHGLPAGPEALVFPTREGGLLDDKRVRDEFYRGLADAGLGYVREKGNPMTFHDLRPTFGTIAVRVFPLTDVQAYMGHQSITTTMRYVHHVPRTDAAAKLSAAFAVDLGGEPVPDATLI</sequence>
<proteinExistence type="inferred from homology"/>